<sequence>MTPELLLTIIQIAIGLFALVIIILLLIPKCRKQLSELQPEPRRKQRGLGLANGIEVIFYPIYWLIKLIIGIFK</sequence>
<evidence type="ECO:0000313" key="2">
    <source>
        <dbReference type="EMBL" id="TCB60257.1"/>
    </source>
</evidence>
<dbReference type="Proteomes" id="UP000291380">
    <property type="component" value="Unassembled WGS sequence"/>
</dbReference>
<keyword evidence="1" id="KW-0812">Transmembrane</keyword>
<dbReference type="OrthoDB" id="6694979at2"/>
<proteinExistence type="predicted"/>
<dbReference type="AlphaFoldDB" id="A0A4V2LPX7"/>
<keyword evidence="1" id="KW-0472">Membrane</keyword>
<evidence type="ECO:0000256" key="1">
    <source>
        <dbReference type="SAM" id="Phobius"/>
    </source>
</evidence>
<feature type="transmembrane region" description="Helical" evidence="1">
    <location>
        <begin position="48"/>
        <end position="72"/>
    </location>
</feature>
<comment type="caution">
    <text evidence="2">The sequence shown here is derived from an EMBL/GenBank/DDBJ whole genome shotgun (WGS) entry which is preliminary data.</text>
</comment>
<reference evidence="2 3" key="1">
    <citation type="submission" date="2019-02" db="EMBL/GenBank/DDBJ databases">
        <title>High diversity of culturable Acinetobacter species in natural soil and water ecosystems.</title>
        <authorList>
            <person name="Radolfova-Krizova L."/>
            <person name="Nemec A."/>
        </authorList>
    </citation>
    <scope>NUCLEOTIDE SEQUENCE [LARGE SCALE GENOMIC DNA]</scope>
    <source>
        <strain evidence="2 3">ANC 4281</strain>
    </source>
</reference>
<dbReference type="EMBL" id="SJOA01000005">
    <property type="protein sequence ID" value="TCB60257.1"/>
    <property type="molecule type" value="Genomic_DNA"/>
</dbReference>
<accession>A0A4V2LPX7</accession>
<protein>
    <submittedName>
        <fullName evidence="2">Uncharacterized protein</fullName>
    </submittedName>
</protein>
<dbReference type="RefSeq" id="WP_131270864.1">
    <property type="nucleotide sequence ID" value="NZ_SJOA01000005.1"/>
</dbReference>
<gene>
    <name evidence="2" type="ORF">E0H85_05675</name>
</gene>
<organism evidence="2 3">
    <name type="scientific">Acinetobacter terrae</name>
    <dbReference type="NCBI Taxonomy" id="2731247"/>
    <lineage>
        <taxon>Bacteria</taxon>
        <taxon>Pseudomonadati</taxon>
        <taxon>Pseudomonadota</taxon>
        <taxon>Gammaproteobacteria</taxon>
        <taxon>Moraxellales</taxon>
        <taxon>Moraxellaceae</taxon>
        <taxon>Acinetobacter</taxon>
        <taxon>Acinetobacter Taxon 24</taxon>
    </lineage>
</organism>
<name>A0A4V2LPX7_9GAMM</name>
<evidence type="ECO:0000313" key="3">
    <source>
        <dbReference type="Proteomes" id="UP000291380"/>
    </source>
</evidence>
<keyword evidence="1" id="KW-1133">Transmembrane helix</keyword>
<feature type="transmembrane region" description="Helical" evidence="1">
    <location>
        <begin position="6"/>
        <end position="27"/>
    </location>
</feature>